<protein>
    <submittedName>
        <fullName evidence="5">LAME_0F04610g1_1</fullName>
    </submittedName>
</protein>
<dbReference type="InterPro" id="IPR016130">
    <property type="entry name" value="Tyr_Pase_AS"/>
</dbReference>
<feature type="compositionally biased region" description="Polar residues" evidence="2">
    <location>
        <begin position="302"/>
        <end position="327"/>
    </location>
</feature>
<feature type="region of interest" description="Disordered" evidence="2">
    <location>
        <begin position="302"/>
        <end position="336"/>
    </location>
</feature>
<organism evidence="5 6">
    <name type="scientific">Lachancea meyersii CBS 8951</name>
    <dbReference type="NCBI Taxonomy" id="1266667"/>
    <lineage>
        <taxon>Eukaryota</taxon>
        <taxon>Fungi</taxon>
        <taxon>Dikarya</taxon>
        <taxon>Ascomycota</taxon>
        <taxon>Saccharomycotina</taxon>
        <taxon>Saccharomycetes</taxon>
        <taxon>Saccharomycetales</taxon>
        <taxon>Saccharomycetaceae</taxon>
        <taxon>Lachancea</taxon>
    </lineage>
</organism>
<dbReference type="PROSITE" id="PS50055">
    <property type="entry name" value="TYR_PHOSPHATASE_PTP"/>
    <property type="match status" value="1"/>
</dbReference>
<dbReference type="InterPro" id="IPR029021">
    <property type="entry name" value="Prot-tyrosine_phosphatase-like"/>
</dbReference>
<dbReference type="InterPro" id="IPR000387">
    <property type="entry name" value="Tyr_Pase_dom"/>
</dbReference>
<evidence type="ECO:0000313" key="5">
    <source>
        <dbReference type="EMBL" id="SCU93670.1"/>
    </source>
</evidence>
<feature type="domain" description="Tyrosine specific protein phosphatases" evidence="4">
    <location>
        <begin position="749"/>
        <end position="834"/>
    </location>
</feature>
<dbReference type="Proteomes" id="UP000191144">
    <property type="component" value="Chromosome F"/>
</dbReference>
<feature type="region of interest" description="Disordered" evidence="2">
    <location>
        <begin position="478"/>
        <end position="532"/>
    </location>
</feature>
<dbReference type="SUPFAM" id="SSF52799">
    <property type="entry name" value="(Phosphotyrosine protein) phosphatases II"/>
    <property type="match status" value="1"/>
</dbReference>
<dbReference type="InterPro" id="IPR036873">
    <property type="entry name" value="Rhodanese-like_dom_sf"/>
</dbReference>
<evidence type="ECO:0000259" key="4">
    <source>
        <dbReference type="PROSITE" id="PS50056"/>
    </source>
</evidence>
<proteinExistence type="inferred from homology"/>
<gene>
    <name evidence="5" type="ORF">LAME_0F04610G</name>
</gene>
<reference evidence="6" key="1">
    <citation type="submission" date="2016-03" db="EMBL/GenBank/DDBJ databases">
        <authorList>
            <person name="Devillers Hugo."/>
        </authorList>
    </citation>
    <scope>NUCLEOTIDE SEQUENCE [LARGE SCALE GENOMIC DNA]</scope>
</reference>
<keyword evidence="6" id="KW-1185">Reference proteome</keyword>
<accession>A0A1G4JS59</accession>
<dbReference type="Gene3D" id="3.40.250.10">
    <property type="entry name" value="Rhodanese-like domain"/>
    <property type="match status" value="1"/>
</dbReference>
<dbReference type="InterPro" id="IPR000242">
    <property type="entry name" value="PTP_cat"/>
</dbReference>
<dbReference type="InterPro" id="IPR050348">
    <property type="entry name" value="Protein-Tyr_Phosphatase"/>
</dbReference>
<evidence type="ECO:0000259" key="3">
    <source>
        <dbReference type="PROSITE" id="PS50055"/>
    </source>
</evidence>
<feature type="region of interest" description="Disordered" evidence="2">
    <location>
        <begin position="1"/>
        <end position="23"/>
    </location>
</feature>
<dbReference type="Pfam" id="PF00102">
    <property type="entry name" value="Y_phosphatase"/>
    <property type="match status" value="1"/>
</dbReference>
<dbReference type="PROSITE" id="PS00383">
    <property type="entry name" value="TYR_PHOSPHATASE_1"/>
    <property type="match status" value="1"/>
</dbReference>
<comment type="similarity">
    <text evidence="1">Belongs to the protein-tyrosine phosphatase family. Non-receptor class subfamily.</text>
</comment>
<dbReference type="PANTHER" id="PTHR19134:SF561">
    <property type="entry name" value="PROTEIN TYROSINE PHOSPHATASE 36E, ISOFORM A"/>
    <property type="match status" value="1"/>
</dbReference>
<evidence type="ECO:0000256" key="1">
    <source>
        <dbReference type="ARBA" id="ARBA00009649"/>
    </source>
</evidence>
<feature type="domain" description="Tyrosine-protein phosphatase" evidence="3">
    <location>
        <begin position="446"/>
        <end position="843"/>
    </location>
</feature>
<evidence type="ECO:0000256" key="2">
    <source>
        <dbReference type="SAM" id="MobiDB-lite"/>
    </source>
</evidence>
<feature type="compositionally biased region" description="Low complexity" evidence="2">
    <location>
        <begin position="478"/>
        <end position="489"/>
    </location>
</feature>
<dbReference type="OrthoDB" id="6058203at2759"/>
<feature type="region of interest" description="Disordered" evidence="2">
    <location>
        <begin position="397"/>
        <end position="427"/>
    </location>
</feature>
<dbReference type="PROSITE" id="PS50056">
    <property type="entry name" value="TYR_PHOSPHATASE_2"/>
    <property type="match status" value="1"/>
</dbReference>
<dbReference type="PANTHER" id="PTHR19134">
    <property type="entry name" value="RECEPTOR-TYPE TYROSINE-PROTEIN PHOSPHATASE"/>
    <property type="match status" value="1"/>
</dbReference>
<dbReference type="AlphaFoldDB" id="A0A1G4JS59"/>
<dbReference type="InterPro" id="IPR003595">
    <property type="entry name" value="Tyr_Pase_cat"/>
</dbReference>
<dbReference type="PRINTS" id="PR00700">
    <property type="entry name" value="PRTYPHPHTASE"/>
</dbReference>
<dbReference type="Gene3D" id="3.90.190.10">
    <property type="entry name" value="Protein tyrosine phosphatase superfamily"/>
    <property type="match status" value="1"/>
</dbReference>
<dbReference type="EMBL" id="LT598477">
    <property type="protein sequence ID" value="SCU93670.1"/>
    <property type="molecule type" value="Genomic_DNA"/>
</dbReference>
<dbReference type="SMART" id="SM00194">
    <property type="entry name" value="PTPc"/>
    <property type="match status" value="1"/>
</dbReference>
<dbReference type="SMART" id="SM00404">
    <property type="entry name" value="PTPc_motif"/>
    <property type="match status" value="1"/>
</dbReference>
<name>A0A1G4JS59_9SACH</name>
<dbReference type="GO" id="GO:0004725">
    <property type="term" value="F:protein tyrosine phosphatase activity"/>
    <property type="evidence" value="ECO:0007669"/>
    <property type="project" value="InterPro"/>
</dbReference>
<evidence type="ECO:0000313" key="6">
    <source>
        <dbReference type="Proteomes" id="UP000191144"/>
    </source>
</evidence>
<sequence length="857" mass="98221">MNSTASTTHVGSSPAGPPPPQPSTVTAAGVVDLTTELHRLPQLEACTTIAETRSLEFALYFDLSQCGIQLPLPNYTRFHLKFPSTLVRRPKFQFSQLAQTLDHNTQEKLASEVEKHSIFVFYDEGSTLQNCSLNTSNILSKIIPYLIQLKGQNCGIKLLFLQGDKTSLQEKSLSHQQLPFVRPTHLTNARSPHIHKSASKKGLNKHNINLKIAIPSRDARNDNSDYMFIQSFKKDSIHYSPDSLKKYFDFHMPDLIERDDDVLPTWLKKYSEDSEKNLLMILKSFECLEKLEVKRLERCLQSSKQDPNMHDSGQTFESHGANSSTIDPTRRPKPHKLYSFREMQKEYKPNRHDYDSDNDGYHQAEEMKLKMDIHEELHDGENQEILSKLMRIRGREKIKAQESDSNGSATCPKPKSIAGQDEDEDDVAETPMDNYLLTRGIQAYSKNRYSNILPYEHSRVKLEPSPIWPDNKCSSPMPFPSTLSSPPLSNKAMRKRRNSYFSQERSKPEKALDQSSDQTLDNARPPLRASASFDSKRITSKATCGPENDQFNDYFNANYLKIPQINPDFNYIATQAPLPSTLDDFWKVVLTNDVKVILSLNSDDELNMRKWDIYWNSSALEKYDVRVKDTYENVCGVKGCILRVFDVRRLDSNRKSTQKSHVNGKGTNIRNFKCDKENVPESKGDSDFEKSVHTVCQLQYTKWLDSCGIVLEDVLKLHRIKNLLLNSPMAFIENIRKGQMYDSIMRTKELPVETTNTLETMAEVSSPLLVHCSAGCGRTGVFITLDYLFNILEHPTDSSNRIDVWNTSQDLVFIIVNELRKHRISMVQNLTQYITCYEAILKYFELRKIKGKEARVH</sequence>